<dbReference type="Pfam" id="PF13145">
    <property type="entry name" value="Rotamase_2"/>
    <property type="match status" value="1"/>
</dbReference>
<reference evidence="8 9" key="1">
    <citation type="submission" date="2020-08" db="EMBL/GenBank/DDBJ databases">
        <title>Cohnella phylogeny.</title>
        <authorList>
            <person name="Dunlap C."/>
        </authorList>
    </citation>
    <scope>NUCLEOTIDE SEQUENCE [LARGE SCALE GENOMIC DNA]</scope>
    <source>
        <strain evidence="8 9">CBP 2801</strain>
    </source>
</reference>
<dbReference type="AlphaFoldDB" id="A0A7X0SRR5"/>
<dbReference type="SUPFAM" id="SSF109998">
    <property type="entry name" value="Triger factor/SurA peptide-binding domain-like"/>
    <property type="match status" value="1"/>
</dbReference>
<keyword evidence="4" id="KW-0697">Rotamase</keyword>
<comment type="catalytic activity">
    <reaction evidence="1">
        <text>[protein]-peptidylproline (omega=180) = [protein]-peptidylproline (omega=0)</text>
        <dbReference type="Rhea" id="RHEA:16237"/>
        <dbReference type="Rhea" id="RHEA-COMP:10747"/>
        <dbReference type="Rhea" id="RHEA-COMP:10748"/>
        <dbReference type="ChEBI" id="CHEBI:83833"/>
        <dbReference type="ChEBI" id="CHEBI:83834"/>
        <dbReference type="EC" id="5.2.1.8"/>
    </reaction>
</comment>
<evidence type="ECO:0000256" key="4">
    <source>
        <dbReference type="ARBA" id="ARBA00023110"/>
    </source>
</evidence>
<evidence type="ECO:0000313" key="9">
    <source>
        <dbReference type="Proteomes" id="UP000564644"/>
    </source>
</evidence>
<gene>
    <name evidence="8" type="ORF">H7C18_28940</name>
</gene>
<organism evidence="8 9">
    <name type="scientific">Cohnella zeiphila</name>
    <dbReference type="NCBI Taxonomy" id="2761120"/>
    <lineage>
        <taxon>Bacteria</taxon>
        <taxon>Bacillati</taxon>
        <taxon>Bacillota</taxon>
        <taxon>Bacilli</taxon>
        <taxon>Bacillales</taxon>
        <taxon>Paenibacillaceae</taxon>
        <taxon>Cohnella</taxon>
    </lineage>
</organism>
<dbReference type="PROSITE" id="PS51318">
    <property type="entry name" value="TAT"/>
    <property type="match status" value="1"/>
</dbReference>
<evidence type="ECO:0000256" key="3">
    <source>
        <dbReference type="ARBA" id="ARBA00022729"/>
    </source>
</evidence>
<name>A0A7X0SRR5_9BACL</name>
<dbReference type="InterPro" id="IPR006311">
    <property type="entry name" value="TAT_signal"/>
</dbReference>
<accession>A0A7X0SRR5</accession>
<feature type="signal peptide" evidence="6">
    <location>
        <begin position="1"/>
        <end position="33"/>
    </location>
</feature>
<evidence type="ECO:0000256" key="1">
    <source>
        <dbReference type="ARBA" id="ARBA00000971"/>
    </source>
</evidence>
<dbReference type="Proteomes" id="UP000564644">
    <property type="component" value="Unassembled WGS sequence"/>
</dbReference>
<dbReference type="InterPro" id="IPR046357">
    <property type="entry name" value="PPIase_dom_sf"/>
</dbReference>
<evidence type="ECO:0000256" key="2">
    <source>
        <dbReference type="ARBA" id="ARBA00013194"/>
    </source>
</evidence>
<dbReference type="PANTHER" id="PTHR47245:SF1">
    <property type="entry name" value="FOLDASE PROTEIN PRSA"/>
    <property type="match status" value="1"/>
</dbReference>
<evidence type="ECO:0000256" key="6">
    <source>
        <dbReference type="SAM" id="SignalP"/>
    </source>
</evidence>
<dbReference type="InterPro" id="IPR027304">
    <property type="entry name" value="Trigger_fact/SurA_dom_sf"/>
</dbReference>
<dbReference type="EMBL" id="JACJVO010000039">
    <property type="protein sequence ID" value="MBB6734945.1"/>
    <property type="molecule type" value="Genomic_DNA"/>
</dbReference>
<dbReference type="InterPro" id="IPR000297">
    <property type="entry name" value="PPIase_PpiC"/>
</dbReference>
<feature type="domain" description="PpiC" evidence="7">
    <location>
        <begin position="163"/>
        <end position="305"/>
    </location>
</feature>
<dbReference type="GO" id="GO:0003755">
    <property type="term" value="F:peptidyl-prolyl cis-trans isomerase activity"/>
    <property type="evidence" value="ECO:0007669"/>
    <property type="project" value="UniProtKB-KW"/>
</dbReference>
<dbReference type="RefSeq" id="WP_185132604.1">
    <property type="nucleotide sequence ID" value="NZ_JACJVO010000039.1"/>
</dbReference>
<evidence type="ECO:0000313" key="8">
    <source>
        <dbReference type="EMBL" id="MBB6734945.1"/>
    </source>
</evidence>
<keyword evidence="3 6" id="KW-0732">Signal</keyword>
<dbReference type="InterPro" id="IPR050245">
    <property type="entry name" value="PrsA_foldase"/>
</dbReference>
<feature type="chain" id="PRO_5031027619" description="peptidylprolyl isomerase" evidence="6">
    <location>
        <begin position="34"/>
        <end position="343"/>
    </location>
</feature>
<evidence type="ECO:0000259" key="7">
    <source>
        <dbReference type="Pfam" id="PF13145"/>
    </source>
</evidence>
<comment type="caution">
    <text evidence="8">The sequence shown here is derived from an EMBL/GenBank/DDBJ whole genome shotgun (WGS) entry which is preliminary data.</text>
</comment>
<keyword evidence="9" id="KW-1185">Reference proteome</keyword>
<proteinExistence type="predicted"/>
<keyword evidence="5 8" id="KW-0413">Isomerase</keyword>
<dbReference type="PANTHER" id="PTHR47245">
    <property type="entry name" value="PEPTIDYLPROLYL ISOMERASE"/>
    <property type="match status" value="1"/>
</dbReference>
<evidence type="ECO:0000256" key="5">
    <source>
        <dbReference type="ARBA" id="ARBA00023235"/>
    </source>
</evidence>
<dbReference type="EC" id="5.2.1.8" evidence="2"/>
<dbReference type="Gene3D" id="3.10.50.40">
    <property type="match status" value="1"/>
</dbReference>
<protein>
    <recommendedName>
        <fullName evidence="2">peptidylprolyl isomerase</fullName>
        <ecNumber evidence="2">5.2.1.8</ecNumber>
    </recommendedName>
</protein>
<sequence>MGRARRRRGRRAFIAAAAAALAAAALYAGIVSAARSNTGEERGDAVALMNGQPIVLGQLRTYAEVNSLELHDAEAVEQAVEGAAHNKLMQIEAYKRGLTRSVSYDELLADMAAENDRRSQDRAAGKVIYGVPTYSEPIYYSQVMGNLAHSLENALVSEGAIQPTDDNLRRFYAANRDAYARGQDEIKLLVLNVPATEEGQAQLTAIKERYEKGEPFDRLYAEYADGTAGDSGKAGASVTAETLTVDESNAYELSKYQGELYEAAESMAVGDVQVVSDSLDGGMLKLLYCAGRKPAAYLSFEEVKPELTLRYVDREFDGYLETLYRQADIQHIQNDKSILEELQ</sequence>